<reference evidence="1" key="1">
    <citation type="submission" date="2021-06" db="EMBL/GenBank/DDBJ databases">
        <authorList>
            <person name="Kallberg Y."/>
            <person name="Tangrot J."/>
            <person name="Rosling A."/>
        </authorList>
    </citation>
    <scope>NUCLEOTIDE SEQUENCE</scope>
    <source>
        <strain evidence="1">CL356</strain>
    </source>
</reference>
<dbReference type="Proteomes" id="UP000789525">
    <property type="component" value="Unassembled WGS sequence"/>
</dbReference>
<gene>
    <name evidence="1" type="ORF">ACOLOM_LOCUS1323</name>
</gene>
<feature type="non-terminal residue" evidence="1">
    <location>
        <position position="100"/>
    </location>
</feature>
<protein>
    <submittedName>
        <fullName evidence="1">10430_t:CDS:1</fullName>
    </submittedName>
</protein>
<keyword evidence="2" id="KW-1185">Reference proteome</keyword>
<sequence>MATPSKISSLVAPDRKQREICWKIRDEFFTCLDNALIDDPTKIDTDESIQLIAKKGGCLKMKKDYEKACIGSWAIPTMSRILRLILSEFTLNRQDIKISK</sequence>
<name>A0ACA9KCD6_9GLOM</name>
<evidence type="ECO:0000313" key="1">
    <source>
        <dbReference type="EMBL" id="CAG8464718.1"/>
    </source>
</evidence>
<accession>A0ACA9KCD6</accession>
<evidence type="ECO:0000313" key="2">
    <source>
        <dbReference type="Proteomes" id="UP000789525"/>
    </source>
</evidence>
<organism evidence="1 2">
    <name type="scientific">Acaulospora colombiana</name>
    <dbReference type="NCBI Taxonomy" id="27376"/>
    <lineage>
        <taxon>Eukaryota</taxon>
        <taxon>Fungi</taxon>
        <taxon>Fungi incertae sedis</taxon>
        <taxon>Mucoromycota</taxon>
        <taxon>Glomeromycotina</taxon>
        <taxon>Glomeromycetes</taxon>
        <taxon>Diversisporales</taxon>
        <taxon>Acaulosporaceae</taxon>
        <taxon>Acaulospora</taxon>
    </lineage>
</organism>
<comment type="caution">
    <text evidence="1">The sequence shown here is derived from an EMBL/GenBank/DDBJ whole genome shotgun (WGS) entry which is preliminary data.</text>
</comment>
<proteinExistence type="predicted"/>
<dbReference type="EMBL" id="CAJVPT010001549">
    <property type="protein sequence ID" value="CAG8464718.1"/>
    <property type="molecule type" value="Genomic_DNA"/>
</dbReference>